<dbReference type="InterPro" id="IPR048333">
    <property type="entry name" value="HA2_WH"/>
</dbReference>
<evidence type="ECO:0000313" key="10">
    <source>
        <dbReference type="EMBL" id="CDW88583.1"/>
    </source>
</evidence>
<dbReference type="Pfam" id="PF00270">
    <property type="entry name" value="DEAD"/>
    <property type="match status" value="1"/>
</dbReference>
<gene>
    <name evidence="10" type="primary">Contig16065.g17118</name>
    <name evidence="10" type="ORF">STYLEM_17705</name>
</gene>
<comment type="similarity">
    <text evidence="1">Belongs to the DEAD box helicase family. DEAH subfamily.</text>
</comment>
<dbReference type="GO" id="GO:0016787">
    <property type="term" value="F:hydrolase activity"/>
    <property type="evidence" value="ECO:0007669"/>
    <property type="project" value="UniProtKB-KW"/>
</dbReference>
<dbReference type="OMA" id="HKANCVV"/>
<evidence type="ECO:0000256" key="5">
    <source>
        <dbReference type="ARBA" id="ARBA00022806"/>
    </source>
</evidence>
<evidence type="ECO:0000256" key="7">
    <source>
        <dbReference type="ARBA" id="ARBA00047984"/>
    </source>
</evidence>
<feature type="compositionally biased region" description="Basic and acidic residues" evidence="8">
    <location>
        <begin position="755"/>
        <end position="766"/>
    </location>
</feature>
<dbReference type="PANTHER" id="PTHR18934:SF136">
    <property type="entry name" value="ATP-DEPENDENT RNA HELICASE DHX35-RELATED"/>
    <property type="match status" value="1"/>
</dbReference>
<evidence type="ECO:0000256" key="4">
    <source>
        <dbReference type="ARBA" id="ARBA00022801"/>
    </source>
</evidence>
<evidence type="ECO:0000313" key="11">
    <source>
        <dbReference type="Proteomes" id="UP000039865"/>
    </source>
</evidence>
<keyword evidence="6" id="KW-0067">ATP-binding</keyword>
<dbReference type="Proteomes" id="UP000039865">
    <property type="component" value="Unassembled WGS sequence"/>
</dbReference>
<dbReference type="Pfam" id="PF07717">
    <property type="entry name" value="OB_NTP_bind"/>
    <property type="match status" value="1"/>
</dbReference>
<keyword evidence="11" id="KW-1185">Reference proteome</keyword>
<dbReference type="AlphaFoldDB" id="A0A078B4X2"/>
<evidence type="ECO:0000259" key="9">
    <source>
        <dbReference type="PROSITE" id="PS51192"/>
    </source>
</evidence>
<feature type="compositionally biased region" description="Polar residues" evidence="8">
    <location>
        <begin position="685"/>
        <end position="710"/>
    </location>
</feature>
<protein>
    <recommendedName>
        <fullName evidence="2">RNA helicase</fullName>
        <ecNumber evidence="2">3.6.4.13</ecNumber>
    </recommendedName>
</protein>
<keyword evidence="3" id="KW-0547">Nucleotide-binding</keyword>
<dbReference type="Gene3D" id="3.40.50.300">
    <property type="entry name" value="P-loop containing nucleotide triphosphate hydrolases"/>
    <property type="match status" value="3"/>
</dbReference>
<dbReference type="InterPro" id="IPR014001">
    <property type="entry name" value="Helicase_ATP-bd"/>
</dbReference>
<evidence type="ECO:0000256" key="8">
    <source>
        <dbReference type="SAM" id="MobiDB-lite"/>
    </source>
</evidence>
<dbReference type="SMART" id="SM00487">
    <property type="entry name" value="DEXDc"/>
    <property type="match status" value="1"/>
</dbReference>
<dbReference type="GO" id="GO:0003724">
    <property type="term" value="F:RNA helicase activity"/>
    <property type="evidence" value="ECO:0007669"/>
    <property type="project" value="UniProtKB-EC"/>
</dbReference>
<dbReference type="InterPro" id="IPR007502">
    <property type="entry name" value="Helicase-assoc_dom"/>
</dbReference>
<proteinExistence type="inferred from homology"/>
<keyword evidence="5 10" id="KW-0347">Helicase</keyword>
<dbReference type="PANTHER" id="PTHR18934">
    <property type="entry name" value="ATP-DEPENDENT RNA HELICASE"/>
    <property type="match status" value="1"/>
</dbReference>
<feature type="compositionally biased region" description="Polar residues" evidence="8">
    <location>
        <begin position="733"/>
        <end position="744"/>
    </location>
</feature>
<evidence type="ECO:0000256" key="1">
    <source>
        <dbReference type="ARBA" id="ARBA00008792"/>
    </source>
</evidence>
<dbReference type="InParanoid" id="A0A078B4X2"/>
<dbReference type="OrthoDB" id="10253254at2759"/>
<name>A0A078B4X2_STYLE</name>
<organism evidence="10 11">
    <name type="scientific">Stylonychia lemnae</name>
    <name type="common">Ciliate</name>
    <dbReference type="NCBI Taxonomy" id="5949"/>
    <lineage>
        <taxon>Eukaryota</taxon>
        <taxon>Sar</taxon>
        <taxon>Alveolata</taxon>
        <taxon>Ciliophora</taxon>
        <taxon>Intramacronucleata</taxon>
        <taxon>Spirotrichea</taxon>
        <taxon>Stichotrichia</taxon>
        <taxon>Sporadotrichida</taxon>
        <taxon>Oxytrichidae</taxon>
        <taxon>Stylonychinae</taxon>
        <taxon>Stylonychia</taxon>
    </lineage>
</organism>
<feature type="domain" description="Helicase ATP-binding" evidence="9">
    <location>
        <begin position="63"/>
        <end position="228"/>
    </location>
</feature>
<dbReference type="InterPro" id="IPR011709">
    <property type="entry name" value="DEAD-box_helicase_OB_fold"/>
</dbReference>
<dbReference type="GO" id="GO:0005524">
    <property type="term" value="F:ATP binding"/>
    <property type="evidence" value="ECO:0007669"/>
    <property type="project" value="UniProtKB-KW"/>
</dbReference>
<dbReference type="InterPro" id="IPR027417">
    <property type="entry name" value="P-loop_NTPase"/>
</dbReference>
<dbReference type="EMBL" id="CCKQ01016722">
    <property type="protein sequence ID" value="CDW88583.1"/>
    <property type="molecule type" value="Genomic_DNA"/>
</dbReference>
<evidence type="ECO:0000256" key="3">
    <source>
        <dbReference type="ARBA" id="ARBA00022741"/>
    </source>
</evidence>
<dbReference type="Pfam" id="PF04408">
    <property type="entry name" value="WHD_HA2"/>
    <property type="match status" value="1"/>
</dbReference>
<dbReference type="SUPFAM" id="SSF52540">
    <property type="entry name" value="P-loop containing nucleoside triphosphate hydrolases"/>
    <property type="match status" value="1"/>
</dbReference>
<sequence length="785" mass="89974">MKNIKLNQQEKKGDNPNPIENDVKEDEEGAFIAFNKNELFKTLPVEEKGNYLICNQLIALEILYTVEKNNTTIVVGETGSGKSTKLPQFLYQAGYCKDGKMICVTLPKRVSVLNIASRLAFNMSSNLGDEVGYSIRFDAKFTENTKIKVVTDGMLLREMLIDPLLSKYSVLMIDDCHERSIYTDIILGLLKKIRRKRQNDLKIIISSATIEAQMFWRFFHEPPEFKAQIIEVEGRQYPVEILYLEKSCKDYVAQAVQTAITIHMREELNSGDVLVFLTGQDEINMFIEQFNLAAQCIYYQSYVSIEKKLSHSVFCLPCYANLPMDKQMKIFEPTPINKNLESLVVIPASKSSCDQRAGRSGRVAAGKCFRLCTKEEYERYLPEQMKPEIQRSDTSHLILQLKALGIRNLLTFDYLSPPSKENFIRSLEVLYSLGAIDDTAQLTQDIGMKLVEMPIDPRMAAAILNSNKEEWRVTEEVLSVAALLQVQNLFVTVKDPTIIQKAKKKYGVIEGDHISLLNIFNIYNSKKSDNEKKGFCREVYVNEKSLKKAVQIKQQLRGYLKMLNVKVLKSDDYDDPEAILKSLITGYFANVAQRQVDGTYRNVRSMTDVLVIHPSSVLANIRPKWILYNEIVVTSKKFMREVSEVKVEWLTELAPHFYVDKRKQILEEQHKRESIRNLEHDYKGKQQNTGQNQLPAQNEKSITSHLQKQQNRFRKGMNFSMIESDPTNKEDIQPQSYSNSSVTSLAAEPKSFKRQKIEDNKTDGKSKAATNKKPTIGLSFQDEEY</sequence>
<comment type="catalytic activity">
    <reaction evidence="7">
        <text>ATP + H2O = ADP + phosphate + H(+)</text>
        <dbReference type="Rhea" id="RHEA:13065"/>
        <dbReference type="ChEBI" id="CHEBI:15377"/>
        <dbReference type="ChEBI" id="CHEBI:15378"/>
        <dbReference type="ChEBI" id="CHEBI:30616"/>
        <dbReference type="ChEBI" id="CHEBI:43474"/>
        <dbReference type="ChEBI" id="CHEBI:456216"/>
        <dbReference type="EC" id="3.6.4.13"/>
    </reaction>
</comment>
<reference evidence="10 11" key="1">
    <citation type="submission" date="2014-06" db="EMBL/GenBank/DDBJ databases">
        <authorList>
            <person name="Swart Estienne"/>
        </authorList>
    </citation>
    <scope>NUCLEOTIDE SEQUENCE [LARGE SCALE GENOMIC DNA]</scope>
    <source>
        <strain evidence="10 11">130c</strain>
    </source>
</reference>
<evidence type="ECO:0000256" key="6">
    <source>
        <dbReference type="ARBA" id="ARBA00022840"/>
    </source>
</evidence>
<feature type="region of interest" description="Disordered" evidence="8">
    <location>
        <begin position="681"/>
        <end position="785"/>
    </location>
</feature>
<evidence type="ECO:0000256" key="2">
    <source>
        <dbReference type="ARBA" id="ARBA00012552"/>
    </source>
</evidence>
<dbReference type="Gene3D" id="1.20.120.1080">
    <property type="match status" value="1"/>
</dbReference>
<dbReference type="SMART" id="SM00847">
    <property type="entry name" value="HA2"/>
    <property type="match status" value="1"/>
</dbReference>
<dbReference type="CDD" id="cd18791">
    <property type="entry name" value="SF2_C_RHA"/>
    <property type="match status" value="1"/>
</dbReference>
<accession>A0A078B4X2</accession>
<keyword evidence="4" id="KW-0378">Hydrolase</keyword>
<dbReference type="GO" id="GO:0003723">
    <property type="term" value="F:RNA binding"/>
    <property type="evidence" value="ECO:0007669"/>
    <property type="project" value="TreeGrafter"/>
</dbReference>
<feature type="region of interest" description="Disordered" evidence="8">
    <location>
        <begin position="1"/>
        <end position="22"/>
    </location>
</feature>
<dbReference type="EC" id="3.6.4.13" evidence="2"/>
<dbReference type="InterPro" id="IPR011545">
    <property type="entry name" value="DEAD/DEAH_box_helicase_dom"/>
</dbReference>
<dbReference type="GO" id="GO:0071013">
    <property type="term" value="C:catalytic step 2 spliceosome"/>
    <property type="evidence" value="ECO:0007669"/>
    <property type="project" value="TreeGrafter"/>
</dbReference>
<dbReference type="FunFam" id="3.40.50.300:FF:000578">
    <property type="entry name" value="probable ATP-dependent RNA helicase DHX35"/>
    <property type="match status" value="1"/>
</dbReference>
<dbReference type="Pfam" id="PF21010">
    <property type="entry name" value="HA2_C"/>
    <property type="match status" value="1"/>
</dbReference>
<dbReference type="PROSITE" id="PS51192">
    <property type="entry name" value="HELICASE_ATP_BIND_1"/>
    <property type="match status" value="1"/>
</dbReference>